<gene>
    <name evidence="1" type="ORF">GU90_04690</name>
</gene>
<dbReference type="EMBL" id="JNVU01000013">
    <property type="protein sequence ID" value="KEI45405.1"/>
    <property type="molecule type" value="Genomic_DNA"/>
</dbReference>
<evidence type="ECO:0000313" key="2">
    <source>
        <dbReference type="Proteomes" id="UP000031419"/>
    </source>
</evidence>
<dbReference type="OrthoDB" id="3636379at2"/>
<sequence length="208" mass="22489">MLNIQLEYPPGFAGLSIAGTTEQQLRERAQSLVNAAAQHGDIDPAELTDQLMAVCERLNRFRILVFGAFPTQTAQPATATMTLASAPLRNAEGVATGRDARSALATALLEEYQRRHPHADARVVRLPAGPSIAAVHHGELRLPAGEFGLSQDEVRPVYRAEFQFVSPDARQLAVLDVTTGSADGWEYVAGQAARTARSLRFAEQDEEG</sequence>
<keyword evidence="2" id="KW-1185">Reference proteome</keyword>
<protein>
    <submittedName>
        <fullName evidence="1">Uncharacterized protein</fullName>
    </submittedName>
</protein>
<evidence type="ECO:0000313" key="1">
    <source>
        <dbReference type="EMBL" id="KEI45405.1"/>
    </source>
</evidence>
<dbReference type="STRING" id="28042.GU90_04690"/>
<organism evidence="1 2">
    <name type="scientific">Saccharopolyspora rectivirgula</name>
    <dbReference type="NCBI Taxonomy" id="28042"/>
    <lineage>
        <taxon>Bacteria</taxon>
        <taxon>Bacillati</taxon>
        <taxon>Actinomycetota</taxon>
        <taxon>Actinomycetes</taxon>
        <taxon>Pseudonocardiales</taxon>
        <taxon>Pseudonocardiaceae</taxon>
        <taxon>Saccharopolyspora</taxon>
    </lineage>
</organism>
<dbReference type="RefSeq" id="WP_029722447.1">
    <property type="nucleotide sequence ID" value="NZ_JAJUIW010000010.1"/>
</dbReference>
<name>A0A073B1A3_9PSEU</name>
<dbReference type="AlphaFoldDB" id="A0A073B1A3"/>
<dbReference type="Proteomes" id="UP000031419">
    <property type="component" value="Unassembled WGS sequence"/>
</dbReference>
<reference evidence="1 2" key="1">
    <citation type="submission" date="2014-06" db="EMBL/GenBank/DDBJ databases">
        <title>Saccharopolyspora rectivirgula DSM-43113 Genome sequencing.</title>
        <authorList>
            <person name="Barrera C."/>
            <person name="Millon L."/>
            <person name="Rognon B."/>
            <person name="Zaugg C."/>
            <person name="Monod M."/>
        </authorList>
    </citation>
    <scope>NUCLEOTIDE SEQUENCE [LARGE SCALE GENOMIC DNA]</scope>
    <source>
        <strain evidence="1 2">DSM 43113</strain>
    </source>
</reference>
<proteinExistence type="predicted"/>
<accession>A0A073B1A3</accession>
<comment type="caution">
    <text evidence="1">The sequence shown here is derived from an EMBL/GenBank/DDBJ whole genome shotgun (WGS) entry which is preliminary data.</text>
</comment>
<dbReference type="eggNOG" id="ENOG5031Q14">
    <property type="taxonomic scope" value="Bacteria"/>
</dbReference>